<dbReference type="EMBL" id="JASEJX010000030">
    <property type="protein sequence ID" value="KAK4510990.1"/>
    <property type="molecule type" value="Genomic_DNA"/>
</dbReference>
<accession>A0AAN7DAQ2</accession>
<dbReference type="Proteomes" id="UP001304243">
    <property type="component" value="Unassembled WGS sequence"/>
</dbReference>
<dbReference type="GeneID" id="89955880"/>
<proteinExistence type="predicted"/>
<dbReference type="RefSeq" id="XP_064677656.1">
    <property type="nucleotide sequence ID" value="XM_064831376.1"/>
</dbReference>
<reference evidence="1 2" key="1">
    <citation type="submission" date="2022-11" db="EMBL/GenBank/DDBJ databases">
        <title>Mucor velutinosus strain NIH1002 WGS.</title>
        <authorList>
            <person name="Subramanian P."/>
            <person name="Mullikin J.C."/>
            <person name="Segre J.A."/>
            <person name="Zelazny A.M."/>
        </authorList>
    </citation>
    <scope>NUCLEOTIDE SEQUENCE [LARGE SCALE GENOMIC DNA]</scope>
    <source>
        <strain evidence="1 2">NIH1002</strain>
    </source>
</reference>
<comment type="caution">
    <text evidence="1">The sequence shown here is derived from an EMBL/GenBank/DDBJ whole genome shotgun (WGS) entry which is preliminary data.</text>
</comment>
<dbReference type="AlphaFoldDB" id="A0AAN7DAQ2"/>
<sequence>MCYPNAISNKAIEADGDVHLESFKAHLYDTIQPTRSIRQTRDLVFGEGINFKQLDSLIDSCLALKELDLKLHEVSPLRQLGFETREESEEEENAIDYTKLKPHLTVRTAKLKLYSILPKYVGYILHRFPKLTSLDLVPLASHYELTPTCNPITVSNDAMLNFLLALRKMRHFLVVTNFDGTPEASCQLVVHTKYRLDNPLISYSSEPLKIRIHLQYYKGHTQENQSLRGPTIMPHLTLVEVVDSYIKQLVINGMSNKFVNGVVSAYYLMDYTLIRRSFLKHMGFIQCDLSYYPLQVLPTPHIFMESLKFEDCLLHCLSFIKFSLVMS</sequence>
<evidence type="ECO:0000313" key="2">
    <source>
        <dbReference type="Proteomes" id="UP001304243"/>
    </source>
</evidence>
<gene>
    <name evidence="1" type="ORF">ATC70_012194</name>
</gene>
<evidence type="ECO:0000313" key="1">
    <source>
        <dbReference type="EMBL" id="KAK4510990.1"/>
    </source>
</evidence>
<name>A0AAN7DAQ2_9FUNG</name>
<keyword evidence="2" id="KW-1185">Reference proteome</keyword>
<organism evidence="1 2">
    <name type="scientific">Mucor velutinosus</name>
    <dbReference type="NCBI Taxonomy" id="708070"/>
    <lineage>
        <taxon>Eukaryota</taxon>
        <taxon>Fungi</taxon>
        <taxon>Fungi incertae sedis</taxon>
        <taxon>Mucoromycota</taxon>
        <taxon>Mucoromycotina</taxon>
        <taxon>Mucoromycetes</taxon>
        <taxon>Mucorales</taxon>
        <taxon>Mucorineae</taxon>
        <taxon>Mucoraceae</taxon>
        <taxon>Mucor</taxon>
    </lineage>
</organism>
<protein>
    <submittedName>
        <fullName evidence="1">Uncharacterized protein</fullName>
    </submittedName>
</protein>